<proteinExistence type="predicted"/>
<reference evidence="1 2" key="1">
    <citation type="submission" date="2018-02" db="EMBL/GenBank/DDBJ databases">
        <title>Genome sequence of the basidiomycete white-rot fungus Phlebia centrifuga.</title>
        <authorList>
            <person name="Granchi Z."/>
            <person name="Peng M."/>
            <person name="de Vries R.P."/>
            <person name="Hilden K."/>
            <person name="Makela M.R."/>
            <person name="Grigoriev I."/>
            <person name="Riley R."/>
        </authorList>
    </citation>
    <scope>NUCLEOTIDE SEQUENCE [LARGE SCALE GENOMIC DNA]</scope>
    <source>
        <strain evidence="1 2">FBCC195</strain>
    </source>
</reference>
<keyword evidence="2" id="KW-1185">Reference proteome</keyword>
<dbReference type="AlphaFoldDB" id="A0A2R6NX05"/>
<evidence type="ECO:0000313" key="2">
    <source>
        <dbReference type="Proteomes" id="UP000186601"/>
    </source>
</evidence>
<gene>
    <name evidence="1" type="ORF">PHLCEN_2v7276</name>
</gene>
<evidence type="ECO:0000313" key="1">
    <source>
        <dbReference type="EMBL" id="PSR78794.1"/>
    </source>
</evidence>
<comment type="caution">
    <text evidence="1">The sequence shown here is derived from an EMBL/GenBank/DDBJ whole genome shotgun (WGS) entry which is preliminary data.</text>
</comment>
<dbReference type="Proteomes" id="UP000186601">
    <property type="component" value="Unassembled WGS sequence"/>
</dbReference>
<accession>A0A2R6NX05</accession>
<protein>
    <submittedName>
        <fullName evidence="1">Uncharacterized protein</fullName>
    </submittedName>
</protein>
<organism evidence="1 2">
    <name type="scientific">Hermanssonia centrifuga</name>
    <dbReference type="NCBI Taxonomy" id="98765"/>
    <lineage>
        <taxon>Eukaryota</taxon>
        <taxon>Fungi</taxon>
        <taxon>Dikarya</taxon>
        <taxon>Basidiomycota</taxon>
        <taxon>Agaricomycotina</taxon>
        <taxon>Agaricomycetes</taxon>
        <taxon>Polyporales</taxon>
        <taxon>Meruliaceae</taxon>
        <taxon>Hermanssonia</taxon>
    </lineage>
</organism>
<name>A0A2R6NX05_9APHY</name>
<dbReference type="EMBL" id="MLYV02000724">
    <property type="protein sequence ID" value="PSR78794.1"/>
    <property type="molecule type" value="Genomic_DNA"/>
</dbReference>
<sequence length="228" mass="26038">MKNCAESWPLFWFLPVISQIERGDIRIMGRLIRCMLNWLADDEMTEDLSVLIQMYPADMYFSTIISGNRDSQFSDLLFNFTEVQPKSVVRLELLFESYWNKDRLAGFNPITWQEFDEQASSLRNLQTVELTFRGAQRLDCVRSVASEIIPYLLRLRNANKLRAAYVENIPRLSARNHHLDINDLEGNLAALGGIKEESSTSKSESDIVSVPPAIDSLPTFKRISGGLT</sequence>